<dbReference type="Proteomes" id="UP001163878">
    <property type="component" value="Chromosome"/>
</dbReference>
<feature type="transmembrane region" description="Helical" evidence="1">
    <location>
        <begin position="76"/>
        <end position="97"/>
    </location>
</feature>
<name>A0ABY6IGC4_STRPE</name>
<gene>
    <name evidence="2" type="ORF">OGH68_34415</name>
</gene>
<reference evidence="2" key="1">
    <citation type="submission" date="2022-10" db="EMBL/GenBank/DDBJ databases">
        <title>Cytochrome P450 Catalyzes Benzene Ring Formation in the Biosynthesis of Trialkyl-Substituted Aromatic Polyketides.</title>
        <authorList>
            <person name="Zhao E."/>
            <person name="Ge H."/>
        </authorList>
    </citation>
    <scope>NUCLEOTIDE SEQUENCE</scope>
    <source>
        <strain evidence="2">NA0869</strain>
    </source>
</reference>
<keyword evidence="3" id="KW-1185">Reference proteome</keyword>
<organism evidence="2 3">
    <name type="scientific">Streptomyces peucetius</name>
    <dbReference type="NCBI Taxonomy" id="1950"/>
    <lineage>
        <taxon>Bacteria</taxon>
        <taxon>Bacillati</taxon>
        <taxon>Actinomycetota</taxon>
        <taxon>Actinomycetes</taxon>
        <taxon>Kitasatosporales</taxon>
        <taxon>Streptomycetaceae</taxon>
        <taxon>Streptomyces</taxon>
    </lineage>
</organism>
<keyword evidence="1" id="KW-0472">Membrane</keyword>
<feature type="transmembrane region" description="Helical" evidence="1">
    <location>
        <begin position="109"/>
        <end position="129"/>
    </location>
</feature>
<keyword evidence="1" id="KW-1133">Transmembrane helix</keyword>
<feature type="transmembrane region" description="Helical" evidence="1">
    <location>
        <begin position="141"/>
        <end position="162"/>
    </location>
</feature>
<evidence type="ECO:0000313" key="2">
    <source>
        <dbReference type="EMBL" id="UYQ66053.1"/>
    </source>
</evidence>
<evidence type="ECO:0000256" key="1">
    <source>
        <dbReference type="SAM" id="Phobius"/>
    </source>
</evidence>
<feature type="transmembrane region" description="Helical" evidence="1">
    <location>
        <begin position="168"/>
        <end position="190"/>
    </location>
</feature>
<dbReference type="EMBL" id="CP107567">
    <property type="protein sequence ID" value="UYQ66053.1"/>
    <property type="molecule type" value="Genomic_DNA"/>
</dbReference>
<dbReference type="RefSeq" id="WP_264249429.1">
    <property type="nucleotide sequence ID" value="NZ_CP107567.1"/>
</dbReference>
<accession>A0ABY6IGC4</accession>
<sequence>MNRPRVVVGPPDSRGLREIAVGGKTVGSAWSLRGLRRVLSRLGYPADLDVEDRSSILWSGGGSGTWPDRTWWRRSVITLMMAGLLGSMALLVAVGMPDAIGALTFAGRVTGFLFAFAGVVQGVAAPAVLDYWGKRQLKFSGALILLGTFVGLATNGLLLFMWLQEREYTPYVLTYLPLWCWSLWAFQLLIRKKAWQGVPYPKQFAAGVTVTTLLATANLAYSTLYQPTSAPVLFDLNVKFGTPRMDAKQPVIHLPVTFRARNSGQIPAYIISDGYWIYGVSVEYSSDGGGLLEWRKTMDAGSDGSKVGRYVKSPTREAIGAARFYGPGNWLEPGEQYVQERVVQLPKSAEYDVIEADLVMTLMEGPRQDRRGVRDPALFLAQEREILLPSQ</sequence>
<keyword evidence="1" id="KW-0812">Transmembrane</keyword>
<proteinExistence type="predicted"/>
<evidence type="ECO:0000313" key="3">
    <source>
        <dbReference type="Proteomes" id="UP001163878"/>
    </source>
</evidence>
<protein>
    <submittedName>
        <fullName evidence="2">Uncharacterized protein</fullName>
    </submittedName>
</protein>